<reference evidence="1" key="1">
    <citation type="journal article" date="2005" name="BMC Biol.">
        <title>The sequence of rice chromosomes 11 and 12, rich in disease resistance genes and recent gene duplications.</title>
        <authorList>
            <consortium name="The rice chromosomes 11 and 12 sequencing consortia"/>
        </authorList>
    </citation>
    <scope>NUCLEOTIDE SEQUENCE [LARGE SCALE GENOMIC DNA]</scope>
</reference>
<protein>
    <submittedName>
        <fullName evidence="1">Uncharacterized protein</fullName>
    </submittedName>
</protein>
<evidence type="ECO:0000313" key="1">
    <source>
        <dbReference type="EMBL" id="ABA94731.1"/>
    </source>
</evidence>
<proteinExistence type="predicted"/>
<sequence>MADGLTKYYLCCNIYASRLALCYNDLVHFRNRGSMSNVSFSKRCKDSSTTRYHVDPTDPRKNVNLAAAAIVQLHAHKDTSHLGADVTIR</sequence>
<dbReference type="EMBL" id="DP000010">
    <property type="protein sequence ID" value="ABA94731.1"/>
    <property type="molecule type" value="Genomic_DNA"/>
</dbReference>
<reference evidence="1" key="3">
    <citation type="submission" date="2006-01" db="EMBL/GenBank/DDBJ databases">
        <authorList>
            <person name="Buell R."/>
        </authorList>
    </citation>
    <scope>NUCLEOTIDE SEQUENCE</scope>
</reference>
<reference evidence="1" key="2">
    <citation type="submission" date="2005-04" db="EMBL/GenBank/DDBJ databases">
        <authorList>
            <person name="Buell C.R."/>
            <person name="Wing R.A."/>
            <person name="McCombie W.A."/>
            <person name="Ouyang S."/>
        </authorList>
    </citation>
    <scope>NUCLEOTIDE SEQUENCE</scope>
</reference>
<organism evidence="1">
    <name type="scientific">Oryza sativa subsp. japonica</name>
    <name type="common">Rice</name>
    <dbReference type="NCBI Taxonomy" id="39947"/>
    <lineage>
        <taxon>Eukaryota</taxon>
        <taxon>Viridiplantae</taxon>
        <taxon>Streptophyta</taxon>
        <taxon>Embryophyta</taxon>
        <taxon>Tracheophyta</taxon>
        <taxon>Spermatophyta</taxon>
        <taxon>Magnoliopsida</taxon>
        <taxon>Liliopsida</taxon>
        <taxon>Poales</taxon>
        <taxon>Poaceae</taxon>
        <taxon>BOP clade</taxon>
        <taxon>Oryzoideae</taxon>
        <taxon>Oryzeae</taxon>
        <taxon>Oryzinae</taxon>
        <taxon>Oryza</taxon>
        <taxon>Oryza sativa</taxon>
    </lineage>
</organism>
<name>Q2R1D7_ORYSJ</name>
<gene>
    <name evidence="1" type="ordered locus">LOC_Os11g39520</name>
</gene>
<dbReference type="AlphaFoldDB" id="Q2R1D7"/>
<accession>Q2R1D7</accession>